<dbReference type="Proteomes" id="UP000694915">
    <property type="component" value="Chromosome 21"/>
</dbReference>
<name>A0ABM0L1I3_MICOH</name>
<organism evidence="2 3">
    <name type="scientific">Microtus ochrogaster</name>
    <name type="common">Prairie vole</name>
    <dbReference type="NCBI Taxonomy" id="79684"/>
    <lineage>
        <taxon>Eukaryota</taxon>
        <taxon>Metazoa</taxon>
        <taxon>Chordata</taxon>
        <taxon>Craniata</taxon>
        <taxon>Vertebrata</taxon>
        <taxon>Euteleostomi</taxon>
        <taxon>Mammalia</taxon>
        <taxon>Eutheria</taxon>
        <taxon>Euarchontoglires</taxon>
        <taxon>Glires</taxon>
        <taxon>Rodentia</taxon>
        <taxon>Myomorpha</taxon>
        <taxon>Muroidea</taxon>
        <taxon>Cricetidae</taxon>
        <taxon>Arvicolinae</taxon>
        <taxon>Microtus</taxon>
    </lineage>
</organism>
<feature type="region of interest" description="Disordered" evidence="1">
    <location>
        <begin position="45"/>
        <end position="65"/>
    </location>
</feature>
<proteinExistence type="predicted"/>
<feature type="region of interest" description="Disordered" evidence="1">
    <location>
        <begin position="90"/>
        <end position="119"/>
    </location>
</feature>
<evidence type="ECO:0000313" key="2">
    <source>
        <dbReference type="Proteomes" id="UP000694915"/>
    </source>
</evidence>
<accession>A0ABM0L1I3</accession>
<feature type="region of interest" description="Disordered" evidence="1">
    <location>
        <begin position="180"/>
        <end position="200"/>
    </location>
</feature>
<reference evidence="3" key="1">
    <citation type="submission" date="2025-08" db="UniProtKB">
        <authorList>
            <consortium name="RefSeq"/>
        </authorList>
    </citation>
    <scope>IDENTIFICATION</scope>
</reference>
<evidence type="ECO:0000256" key="1">
    <source>
        <dbReference type="SAM" id="MobiDB-lite"/>
    </source>
</evidence>
<dbReference type="GeneID" id="101983817"/>
<protein>
    <submittedName>
        <fullName evidence="3">Uncharacterized protein LOC101983817</fullName>
    </submittedName>
</protein>
<gene>
    <name evidence="3" type="primary">LOC101983817</name>
</gene>
<keyword evidence="2" id="KW-1185">Reference proteome</keyword>
<evidence type="ECO:0000313" key="3">
    <source>
        <dbReference type="RefSeq" id="XP_005357089.1"/>
    </source>
</evidence>
<sequence>MESEPKKWIRSLAEGNGNSVLRLHRLTEELGEIEKGIKAESMEKVAVGSARQGGRRPPPPARATHVGGAAYLRGTLAEGVQAVGVGLPTPPPQQQRPLPGSIGRPCFPDSGRGGCTRPRLRGCPRRRLKGPSRCLKLARTSHAGPEITILLRASMSESPGPEPSFPGFAFLLPGLSGHYRSHSNRRADSLRKSAGGTHAG</sequence>
<dbReference type="RefSeq" id="XP_005357089.1">
    <property type="nucleotide sequence ID" value="XM_005357032.3"/>
</dbReference>